<evidence type="ECO:0000256" key="1">
    <source>
        <dbReference type="SAM" id="Phobius"/>
    </source>
</evidence>
<gene>
    <name evidence="3" type="ORF">SK128_025998</name>
</gene>
<keyword evidence="2" id="KW-0732">Signal</keyword>
<comment type="caution">
    <text evidence="3">The sequence shown here is derived from an EMBL/GenBank/DDBJ whole genome shotgun (WGS) entry which is preliminary data.</text>
</comment>
<reference evidence="3 4" key="1">
    <citation type="submission" date="2023-11" db="EMBL/GenBank/DDBJ databases">
        <title>Halocaridina rubra genome assembly.</title>
        <authorList>
            <person name="Smith C."/>
        </authorList>
    </citation>
    <scope>NUCLEOTIDE SEQUENCE [LARGE SCALE GENOMIC DNA]</scope>
    <source>
        <strain evidence="3">EP-1</strain>
        <tissue evidence="3">Whole</tissue>
    </source>
</reference>
<evidence type="ECO:0000313" key="3">
    <source>
        <dbReference type="EMBL" id="KAK7058704.1"/>
    </source>
</evidence>
<keyword evidence="4" id="KW-1185">Reference proteome</keyword>
<keyword evidence="1" id="KW-0472">Membrane</keyword>
<dbReference type="EMBL" id="JAXCGZ010021139">
    <property type="protein sequence ID" value="KAK7058704.1"/>
    <property type="molecule type" value="Genomic_DNA"/>
</dbReference>
<dbReference type="Proteomes" id="UP001381693">
    <property type="component" value="Unassembled WGS sequence"/>
</dbReference>
<dbReference type="AlphaFoldDB" id="A0AAN8WDW2"/>
<proteinExistence type="predicted"/>
<keyword evidence="1" id="KW-1133">Transmembrane helix</keyword>
<feature type="transmembrane region" description="Helical" evidence="1">
    <location>
        <begin position="279"/>
        <end position="303"/>
    </location>
</feature>
<name>A0AAN8WDW2_HALRR</name>
<evidence type="ECO:0000313" key="4">
    <source>
        <dbReference type="Proteomes" id="UP001381693"/>
    </source>
</evidence>
<organism evidence="3 4">
    <name type="scientific">Halocaridina rubra</name>
    <name type="common">Hawaiian red shrimp</name>
    <dbReference type="NCBI Taxonomy" id="373956"/>
    <lineage>
        <taxon>Eukaryota</taxon>
        <taxon>Metazoa</taxon>
        <taxon>Ecdysozoa</taxon>
        <taxon>Arthropoda</taxon>
        <taxon>Crustacea</taxon>
        <taxon>Multicrustacea</taxon>
        <taxon>Malacostraca</taxon>
        <taxon>Eumalacostraca</taxon>
        <taxon>Eucarida</taxon>
        <taxon>Decapoda</taxon>
        <taxon>Pleocyemata</taxon>
        <taxon>Caridea</taxon>
        <taxon>Atyoidea</taxon>
        <taxon>Atyidae</taxon>
        <taxon>Halocaridina</taxon>
    </lineage>
</organism>
<protein>
    <submittedName>
        <fullName evidence="3">Uncharacterized protein</fullName>
    </submittedName>
</protein>
<feature type="chain" id="PRO_5042857644" evidence="2">
    <location>
        <begin position="25"/>
        <end position="364"/>
    </location>
</feature>
<accession>A0AAN8WDW2</accession>
<evidence type="ECO:0000256" key="2">
    <source>
        <dbReference type="SAM" id="SignalP"/>
    </source>
</evidence>
<keyword evidence="1" id="KW-0812">Transmembrane</keyword>
<feature type="signal peptide" evidence="2">
    <location>
        <begin position="1"/>
        <end position="24"/>
    </location>
</feature>
<sequence>MRPWRGSYEKLIFIFLSVINMSTARLSIGPNSPYCTRLTDSLDCNFDGVDKAVVLDRFDGEMDKKILEVFVRNVDQLTVTGSICVKLHLNSVSNGIFSRPHACNKEEQLSLRMTNSHVNMIPKYVSRLDMESSSADEFISERPFQSITITNSKLGTISVAQSTASNALIKIEQSEIKVLAKLKIGNGAQLTVINTTINEFRYNCLEIDDATANIGMTNIKRTELAALVLGSKANVVLDHIDGKVTLAGPKEVKTDEFMEQRPPGVPPNIRRPRNNEPNYFWIIPTVLALVEAMIIMVNCTNWFPGLKYYPKRREIEEGARLLSSSRSGEPASYYGQNTQSSVYYSHEDFNSTSLNKRPKGGKIY</sequence>